<evidence type="ECO:0000313" key="3">
    <source>
        <dbReference type="Proteomes" id="UP000676035"/>
    </source>
</evidence>
<feature type="region of interest" description="Disordered" evidence="1">
    <location>
        <begin position="1"/>
        <end position="22"/>
    </location>
</feature>
<evidence type="ECO:0000256" key="1">
    <source>
        <dbReference type="SAM" id="MobiDB-lite"/>
    </source>
</evidence>
<dbReference type="EMBL" id="JAGYHF010000002">
    <property type="protein sequence ID" value="MBS4077686.1"/>
    <property type="molecule type" value="Genomic_DNA"/>
</dbReference>
<protein>
    <submittedName>
        <fullName evidence="2">Uncharacterized protein</fullName>
    </submittedName>
</protein>
<name>A0ABS5MV99_9PSED</name>
<proteinExistence type="predicted"/>
<comment type="caution">
    <text evidence="2">The sequence shown here is derived from an EMBL/GenBank/DDBJ whole genome shotgun (WGS) entry which is preliminary data.</text>
</comment>
<organism evidence="2 3">
    <name type="scientific">Pseudomonas rustica</name>
    <dbReference type="NCBI Taxonomy" id="2827099"/>
    <lineage>
        <taxon>Bacteria</taxon>
        <taxon>Pseudomonadati</taxon>
        <taxon>Pseudomonadota</taxon>
        <taxon>Gammaproteobacteria</taxon>
        <taxon>Pseudomonadales</taxon>
        <taxon>Pseudomonadaceae</taxon>
        <taxon>Pseudomonas</taxon>
    </lineage>
</organism>
<evidence type="ECO:0000313" key="2">
    <source>
        <dbReference type="EMBL" id="MBS4077686.1"/>
    </source>
</evidence>
<dbReference type="Proteomes" id="UP000676035">
    <property type="component" value="Unassembled WGS sequence"/>
</dbReference>
<reference evidence="2 3" key="1">
    <citation type="submission" date="2021-04" db="EMBL/GenBank/DDBJ databases">
        <title>Pseudomonas rustica sp. nov. isolated from raw milk.</title>
        <authorList>
            <person name="Fiedler G."/>
            <person name="Gieschler S."/>
            <person name="Kabisch J."/>
            <person name="Grimmler C."/>
            <person name="Brinks E."/>
            <person name="Wagner N."/>
            <person name="Hetzer B."/>
            <person name="Franz C.M.A.P."/>
            <person name="Boehnlein C."/>
        </authorList>
    </citation>
    <scope>NUCLEOTIDE SEQUENCE [LARGE SCALE GENOMIC DNA]</scope>
    <source>
        <strain evidence="2 3">MBT-4</strain>
    </source>
</reference>
<accession>A0ABS5MV99</accession>
<dbReference type="RefSeq" id="WP_212544149.1">
    <property type="nucleotide sequence ID" value="NZ_JAGYHF010000002.1"/>
</dbReference>
<sequence length="56" mass="6180">MKMLGNSLRNLRPATADERKANQEKAMQVLAGYKQASREIHEICTAKGLVEPVVIA</sequence>
<gene>
    <name evidence="2" type="ORF">KFS80_05215</name>
</gene>
<keyword evidence="3" id="KW-1185">Reference proteome</keyword>